<gene>
    <name evidence="4" type="ORF">RJT34_15589</name>
</gene>
<keyword evidence="1" id="KW-0863">Zinc-finger</keyword>
<accession>A0AAN9J5Q2</accession>
<sequence length="267" mass="29874">MSSSNPYTPPPTPYFTNLGFGYSIAIALGFLFLLSTLILSSYLCCRTLRNRNNRHNRPQNNPNDPDGIVLPRVIFVAEDDDDERHRSDVVSGLDLNVINSYPKFPYSKDGGYDGTCSICLCEYKDSEMLRMMPECRHHFHLCCLDSWLKLNGSCPVCRNSPMPTPLSTPLQEVVPLAQYAADRSGRSHGPIQLSSLVDSLHLVLIHSRDKLVTEAVAFISACAFYSCISWFIAIECASLMPNSIYLDVESNLFQYLLFPVVHSGLPL</sequence>
<feature type="transmembrane region" description="Helical" evidence="2">
    <location>
        <begin position="20"/>
        <end position="45"/>
    </location>
</feature>
<dbReference type="EMBL" id="JAYKXN010000004">
    <property type="protein sequence ID" value="KAK7292737.1"/>
    <property type="molecule type" value="Genomic_DNA"/>
</dbReference>
<keyword evidence="5" id="KW-1185">Reference proteome</keyword>
<dbReference type="GO" id="GO:0016740">
    <property type="term" value="F:transferase activity"/>
    <property type="evidence" value="ECO:0007669"/>
    <property type="project" value="InterPro"/>
</dbReference>
<dbReference type="PANTHER" id="PTHR46592">
    <property type="entry name" value="RING-H2 FINGER PROTEIN ATL67"/>
    <property type="match status" value="1"/>
</dbReference>
<dbReference type="GO" id="GO:0008270">
    <property type="term" value="F:zinc ion binding"/>
    <property type="evidence" value="ECO:0007669"/>
    <property type="project" value="UniProtKB-KW"/>
</dbReference>
<evidence type="ECO:0000313" key="4">
    <source>
        <dbReference type="EMBL" id="KAK7292737.1"/>
    </source>
</evidence>
<name>A0AAN9J5Q2_CLITE</name>
<evidence type="ECO:0000259" key="3">
    <source>
        <dbReference type="PROSITE" id="PS50089"/>
    </source>
</evidence>
<dbReference type="SMART" id="SM00184">
    <property type="entry name" value="RING"/>
    <property type="match status" value="1"/>
</dbReference>
<keyword evidence="2" id="KW-0812">Transmembrane</keyword>
<evidence type="ECO:0000256" key="1">
    <source>
        <dbReference type="PROSITE-ProRule" id="PRU00175"/>
    </source>
</evidence>
<dbReference type="SUPFAM" id="SSF57850">
    <property type="entry name" value="RING/U-box"/>
    <property type="match status" value="1"/>
</dbReference>
<keyword evidence="2" id="KW-0472">Membrane</keyword>
<evidence type="ECO:0000256" key="2">
    <source>
        <dbReference type="SAM" id="Phobius"/>
    </source>
</evidence>
<proteinExistence type="predicted"/>
<protein>
    <recommendedName>
        <fullName evidence="3">RING-type domain-containing protein</fullName>
    </recommendedName>
</protein>
<dbReference type="GO" id="GO:0016567">
    <property type="term" value="P:protein ubiquitination"/>
    <property type="evidence" value="ECO:0007669"/>
    <property type="project" value="InterPro"/>
</dbReference>
<feature type="transmembrane region" description="Helical" evidence="2">
    <location>
        <begin position="211"/>
        <end position="233"/>
    </location>
</feature>
<evidence type="ECO:0000313" key="5">
    <source>
        <dbReference type="Proteomes" id="UP001359559"/>
    </source>
</evidence>
<dbReference type="AlphaFoldDB" id="A0AAN9J5Q2"/>
<dbReference type="Proteomes" id="UP001359559">
    <property type="component" value="Unassembled WGS sequence"/>
</dbReference>
<dbReference type="InterPro" id="IPR044289">
    <property type="entry name" value="ATL67-70"/>
</dbReference>
<dbReference type="PANTHER" id="PTHR46592:SF15">
    <property type="entry name" value="TRANSCRIPTION FACTOR C2H2 FAMILY-RELATED"/>
    <property type="match status" value="1"/>
</dbReference>
<keyword evidence="2" id="KW-1133">Transmembrane helix</keyword>
<organism evidence="4 5">
    <name type="scientific">Clitoria ternatea</name>
    <name type="common">Butterfly pea</name>
    <dbReference type="NCBI Taxonomy" id="43366"/>
    <lineage>
        <taxon>Eukaryota</taxon>
        <taxon>Viridiplantae</taxon>
        <taxon>Streptophyta</taxon>
        <taxon>Embryophyta</taxon>
        <taxon>Tracheophyta</taxon>
        <taxon>Spermatophyta</taxon>
        <taxon>Magnoliopsida</taxon>
        <taxon>eudicotyledons</taxon>
        <taxon>Gunneridae</taxon>
        <taxon>Pentapetalae</taxon>
        <taxon>rosids</taxon>
        <taxon>fabids</taxon>
        <taxon>Fabales</taxon>
        <taxon>Fabaceae</taxon>
        <taxon>Papilionoideae</taxon>
        <taxon>50 kb inversion clade</taxon>
        <taxon>NPAAA clade</taxon>
        <taxon>indigoferoid/millettioid clade</taxon>
        <taxon>Phaseoleae</taxon>
        <taxon>Clitoria</taxon>
    </lineage>
</organism>
<feature type="domain" description="RING-type" evidence="3">
    <location>
        <begin position="116"/>
        <end position="158"/>
    </location>
</feature>
<reference evidence="4 5" key="1">
    <citation type="submission" date="2024-01" db="EMBL/GenBank/DDBJ databases">
        <title>The genomes of 5 underutilized Papilionoideae crops provide insights into root nodulation and disease resistance.</title>
        <authorList>
            <person name="Yuan L."/>
        </authorList>
    </citation>
    <scope>NUCLEOTIDE SEQUENCE [LARGE SCALE GENOMIC DNA]</scope>
    <source>
        <strain evidence="4">LY-2023</strain>
        <tissue evidence="4">Leaf</tissue>
    </source>
</reference>
<dbReference type="InterPro" id="IPR001841">
    <property type="entry name" value="Znf_RING"/>
</dbReference>
<dbReference type="PROSITE" id="PS50089">
    <property type="entry name" value="ZF_RING_2"/>
    <property type="match status" value="1"/>
</dbReference>
<keyword evidence="1" id="KW-0479">Metal-binding</keyword>
<keyword evidence="1" id="KW-0862">Zinc</keyword>
<comment type="caution">
    <text evidence="4">The sequence shown here is derived from an EMBL/GenBank/DDBJ whole genome shotgun (WGS) entry which is preliminary data.</text>
</comment>
<dbReference type="InterPro" id="IPR013083">
    <property type="entry name" value="Znf_RING/FYVE/PHD"/>
</dbReference>
<dbReference type="Gene3D" id="3.30.40.10">
    <property type="entry name" value="Zinc/RING finger domain, C3HC4 (zinc finger)"/>
    <property type="match status" value="1"/>
</dbReference>
<dbReference type="Pfam" id="PF13639">
    <property type="entry name" value="zf-RING_2"/>
    <property type="match status" value="1"/>
</dbReference>